<dbReference type="CDD" id="cd00082">
    <property type="entry name" value="HisKA"/>
    <property type="match status" value="1"/>
</dbReference>
<dbReference type="InterPro" id="IPR036097">
    <property type="entry name" value="HisK_dim/P_sf"/>
</dbReference>
<evidence type="ECO:0000259" key="17">
    <source>
        <dbReference type="PROSITE" id="PS50894"/>
    </source>
</evidence>
<dbReference type="FunFam" id="3.30.565.10:FF:000010">
    <property type="entry name" value="Sensor histidine kinase RcsC"/>
    <property type="match status" value="1"/>
</dbReference>
<keyword evidence="19" id="KW-1185">Reference proteome</keyword>
<keyword evidence="9 14" id="KW-1133">Transmembrane helix</keyword>
<dbReference type="Proteomes" id="UP000198824">
    <property type="component" value="Unassembled WGS sequence"/>
</dbReference>
<sequence>MSAAAAQGASLFKRLRGRPDSEHEMSFNRVAFALFALATTLIFGLNPASIPILIAFLVLSTIVFVQLLFDTSANVSRRTLMMFVDFGMILSFIALSGAASAGFWPLLLWTSLGNGFRFGRNFLFAATVISTAGFIFVVAVTPFWRANLPLSIGLTLGLVAIPLYAAQLIQKLSKATAAAEEASRAKSYFLASVSHELRTPLTAIIGLGEHLAATSRETDKRETAGTIVEAGRQLLTMITRLLDFSRFEANGAVLEIASFDLARLLGSVRALMEHQALDKGLKLNLHLEPDTPTALRGDEARLREVLVNLVGNALKFTDQGAITIIAGMEPGASRPMLRLVVADTGIGIAEEAQEHIFGSFRQADATIIDRYGGTGLGLAICRQIATLMGGQIGVDSRVGSGSRFWLTARVEIEEAAPEATAPARLLLYSDDPELALAIGRGVVRRETRDSIRPFYDRAAATVLLVDARHLAATRELSDTVDLSDTLGRGAVPILLADPGDPVPPPDEIERMFVSRLPRQPTADALDRAVSTALRLAGIAIEADAGEVAEVIRTPRRILVADDNAVNQRVFGMILDRAGHEVGFADDGEKALDLMRDEQFDAVLMDVNMPIMNGIETTKLYRFASVGQPRVPIIAVTADASQDNAERCLEAGMDACIAKPIDAEPLLDLIDSLVERTAAPAAVLPGYDPAGVVTPLTRAEAPAAEAIDWSALAELDELGGSDFVAELIGVYLKDADGLAAAVRAAVVAGDVVAFRTDAHALCSSAANVGATIVADLCRYLQRIGEAEFHERGAWQADRLDDALARARSVLEDWPQRTARRA</sequence>
<accession>A0A1I6LKS4</accession>
<feature type="domain" description="Histidine kinase" evidence="15">
    <location>
        <begin position="192"/>
        <end position="412"/>
    </location>
</feature>
<evidence type="ECO:0000256" key="11">
    <source>
        <dbReference type="ARBA" id="ARBA00023136"/>
    </source>
</evidence>
<dbReference type="Gene3D" id="3.30.565.10">
    <property type="entry name" value="Histidine kinase-like ATPase, C-terminal domain"/>
    <property type="match status" value="1"/>
</dbReference>
<dbReference type="GO" id="GO:0000155">
    <property type="term" value="F:phosphorelay sensor kinase activity"/>
    <property type="evidence" value="ECO:0007669"/>
    <property type="project" value="InterPro"/>
</dbReference>
<dbReference type="OrthoDB" id="9801651at2"/>
<dbReference type="InterPro" id="IPR001789">
    <property type="entry name" value="Sig_transdc_resp-reg_receiver"/>
</dbReference>
<dbReference type="InterPro" id="IPR008207">
    <property type="entry name" value="Sig_transdc_His_kin_Hpt_dom"/>
</dbReference>
<dbReference type="PRINTS" id="PR00344">
    <property type="entry name" value="BCTRLSENSOR"/>
</dbReference>
<evidence type="ECO:0000256" key="9">
    <source>
        <dbReference type="ARBA" id="ARBA00022989"/>
    </source>
</evidence>
<protein>
    <recommendedName>
        <fullName evidence="3">histidine kinase</fullName>
        <ecNumber evidence="3">2.7.13.3</ecNumber>
    </recommendedName>
</protein>
<dbReference type="SMART" id="SM00387">
    <property type="entry name" value="HATPase_c"/>
    <property type="match status" value="1"/>
</dbReference>
<dbReference type="InterPro" id="IPR011006">
    <property type="entry name" value="CheY-like_superfamily"/>
</dbReference>
<feature type="modified residue" description="Phosphohistidine" evidence="12">
    <location>
        <position position="758"/>
    </location>
</feature>
<dbReference type="EMBL" id="FOZG01000002">
    <property type="protein sequence ID" value="SFS04049.1"/>
    <property type="molecule type" value="Genomic_DNA"/>
</dbReference>
<feature type="modified residue" description="4-aspartylphosphate" evidence="13">
    <location>
        <position position="605"/>
    </location>
</feature>
<dbReference type="GO" id="GO:0005524">
    <property type="term" value="F:ATP binding"/>
    <property type="evidence" value="ECO:0007669"/>
    <property type="project" value="UniProtKB-KW"/>
</dbReference>
<keyword evidence="7" id="KW-0547">Nucleotide-binding</keyword>
<feature type="transmembrane region" description="Helical" evidence="14">
    <location>
        <begin position="52"/>
        <end position="69"/>
    </location>
</feature>
<evidence type="ECO:0000256" key="1">
    <source>
        <dbReference type="ARBA" id="ARBA00000085"/>
    </source>
</evidence>
<feature type="transmembrane region" description="Helical" evidence="14">
    <location>
        <begin position="89"/>
        <end position="110"/>
    </location>
</feature>
<dbReference type="PROSITE" id="PS50109">
    <property type="entry name" value="HIS_KIN"/>
    <property type="match status" value="1"/>
</dbReference>
<evidence type="ECO:0000256" key="12">
    <source>
        <dbReference type="PROSITE-ProRule" id="PRU00110"/>
    </source>
</evidence>
<evidence type="ECO:0000256" key="13">
    <source>
        <dbReference type="PROSITE-ProRule" id="PRU00169"/>
    </source>
</evidence>
<evidence type="ECO:0000256" key="8">
    <source>
        <dbReference type="ARBA" id="ARBA00022840"/>
    </source>
</evidence>
<dbReference type="CDD" id="cd17546">
    <property type="entry name" value="REC_hyHK_CKI1_RcsC-like"/>
    <property type="match status" value="1"/>
</dbReference>
<evidence type="ECO:0000256" key="7">
    <source>
        <dbReference type="ARBA" id="ARBA00022741"/>
    </source>
</evidence>
<feature type="transmembrane region" description="Helical" evidence="14">
    <location>
        <begin position="150"/>
        <end position="169"/>
    </location>
</feature>
<dbReference type="AlphaFoldDB" id="A0A1I6LKS4"/>
<dbReference type="SUPFAM" id="SSF55874">
    <property type="entry name" value="ATPase domain of HSP90 chaperone/DNA topoisomerase II/histidine kinase"/>
    <property type="match status" value="1"/>
</dbReference>
<dbReference type="Pfam" id="PF02518">
    <property type="entry name" value="HATPase_c"/>
    <property type="match status" value="1"/>
</dbReference>
<dbReference type="PROSITE" id="PS50894">
    <property type="entry name" value="HPT"/>
    <property type="match status" value="1"/>
</dbReference>
<name>A0A1I6LKS4_9SPHN</name>
<dbReference type="Gene3D" id="1.10.287.130">
    <property type="match status" value="1"/>
</dbReference>
<evidence type="ECO:0000313" key="18">
    <source>
        <dbReference type="EMBL" id="SFS04049.1"/>
    </source>
</evidence>
<dbReference type="PANTHER" id="PTHR45339:SF1">
    <property type="entry name" value="HYBRID SIGNAL TRANSDUCTION HISTIDINE KINASE J"/>
    <property type="match status" value="1"/>
</dbReference>
<evidence type="ECO:0000256" key="14">
    <source>
        <dbReference type="SAM" id="Phobius"/>
    </source>
</evidence>
<dbReference type="SMART" id="SM00388">
    <property type="entry name" value="HisKA"/>
    <property type="match status" value="1"/>
</dbReference>
<evidence type="ECO:0000256" key="10">
    <source>
        <dbReference type="ARBA" id="ARBA00023012"/>
    </source>
</evidence>
<dbReference type="SUPFAM" id="SSF47226">
    <property type="entry name" value="Histidine-containing phosphotransfer domain, HPT domain"/>
    <property type="match status" value="1"/>
</dbReference>
<keyword evidence="18" id="KW-0418">Kinase</keyword>
<feature type="transmembrane region" description="Helical" evidence="14">
    <location>
        <begin position="27"/>
        <end position="45"/>
    </location>
</feature>
<dbReference type="CDD" id="cd16922">
    <property type="entry name" value="HATPase_EvgS-ArcB-TorS-like"/>
    <property type="match status" value="1"/>
</dbReference>
<keyword evidence="5 13" id="KW-0597">Phosphoprotein</keyword>
<organism evidence="18 19">
    <name type="scientific">Sphingomonas jatrophae</name>
    <dbReference type="NCBI Taxonomy" id="1166337"/>
    <lineage>
        <taxon>Bacteria</taxon>
        <taxon>Pseudomonadati</taxon>
        <taxon>Pseudomonadota</taxon>
        <taxon>Alphaproteobacteria</taxon>
        <taxon>Sphingomonadales</taxon>
        <taxon>Sphingomonadaceae</taxon>
        <taxon>Sphingomonas</taxon>
    </lineage>
</organism>
<dbReference type="Gene3D" id="3.40.50.2300">
    <property type="match status" value="1"/>
</dbReference>
<dbReference type="Pfam" id="PF00072">
    <property type="entry name" value="Response_reg"/>
    <property type="match status" value="1"/>
</dbReference>
<dbReference type="Pfam" id="PF01627">
    <property type="entry name" value="Hpt"/>
    <property type="match status" value="1"/>
</dbReference>
<dbReference type="Gene3D" id="1.20.120.160">
    <property type="entry name" value="HPT domain"/>
    <property type="match status" value="1"/>
</dbReference>
<dbReference type="PANTHER" id="PTHR45339">
    <property type="entry name" value="HYBRID SIGNAL TRANSDUCTION HISTIDINE KINASE J"/>
    <property type="match status" value="1"/>
</dbReference>
<evidence type="ECO:0000256" key="5">
    <source>
        <dbReference type="ARBA" id="ARBA00022553"/>
    </source>
</evidence>
<evidence type="ECO:0000256" key="2">
    <source>
        <dbReference type="ARBA" id="ARBA00004651"/>
    </source>
</evidence>
<evidence type="ECO:0000259" key="16">
    <source>
        <dbReference type="PROSITE" id="PS50110"/>
    </source>
</evidence>
<gene>
    <name evidence="18" type="ORF">SAMN05192580_2869</name>
</gene>
<reference evidence="18 19" key="1">
    <citation type="submission" date="2016-10" db="EMBL/GenBank/DDBJ databases">
        <authorList>
            <person name="de Groot N.N."/>
        </authorList>
    </citation>
    <scope>NUCLEOTIDE SEQUENCE [LARGE SCALE GENOMIC DNA]</scope>
    <source>
        <strain evidence="18 19">S5-249</strain>
    </source>
</reference>
<keyword evidence="18" id="KW-0808">Transferase</keyword>
<dbReference type="EC" id="2.7.13.3" evidence="3"/>
<dbReference type="STRING" id="1166337.SAMN05192580_2869"/>
<dbReference type="Pfam" id="PF00512">
    <property type="entry name" value="HisKA"/>
    <property type="match status" value="1"/>
</dbReference>
<dbReference type="InterPro" id="IPR003661">
    <property type="entry name" value="HisK_dim/P_dom"/>
</dbReference>
<dbReference type="SMART" id="SM00448">
    <property type="entry name" value="REC"/>
    <property type="match status" value="1"/>
</dbReference>
<dbReference type="GO" id="GO:0005886">
    <property type="term" value="C:plasma membrane"/>
    <property type="evidence" value="ECO:0007669"/>
    <property type="project" value="UniProtKB-SubCell"/>
</dbReference>
<proteinExistence type="predicted"/>
<evidence type="ECO:0000259" key="15">
    <source>
        <dbReference type="PROSITE" id="PS50109"/>
    </source>
</evidence>
<keyword evidence="8" id="KW-0067">ATP-binding</keyword>
<dbReference type="InterPro" id="IPR005467">
    <property type="entry name" value="His_kinase_dom"/>
</dbReference>
<keyword evidence="6 14" id="KW-0812">Transmembrane</keyword>
<comment type="catalytic activity">
    <reaction evidence="1">
        <text>ATP + protein L-histidine = ADP + protein N-phospho-L-histidine.</text>
        <dbReference type="EC" id="2.7.13.3"/>
    </reaction>
</comment>
<evidence type="ECO:0000256" key="6">
    <source>
        <dbReference type="ARBA" id="ARBA00022692"/>
    </source>
</evidence>
<dbReference type="PROSITE" id="PS50110">
    <property type="entry name" value="RESPONSE_REGULATORY"/>
    <property type="match status" value="1"/>
</dbReference>
<evidence type="ECO:0000256" key="3">
    <source>
        <dbReference type="ARBA" id="ARBA00012438"/>
    </source>
</evidence>
<evidence type="ECO:0000256" key="4">
    <source>
        <dbReference type="ARBA" id="ARBA00022475"/>
    </source>
</evidence>
<dbReference type="SUPFAM" id="SSF52172">
    <property type="entry name" value="CheY-like"/>
    <property type="match status" value="1"/>
</dbReference>
<feature type="domain" description="Response regulatory" evidence="16">
    <location>
        <begin position="556"/>
        <end position="673"/>
    </location>
</feature>
<keyword evidence="11 14" id="KW-0472">Membrane</keyword>
<keyword evidence="4" id="KW-1003">Cell membrane</keyword>
<keyword evidence="10" id="KW-0902">Two-component regulatory system</keyword>
<dbReference type="RefSeq" id="WP_093315644.1">
    <property type="nucleotide sequence ID" value="NZ_FOZG01000002.1"/>
</dbReference>
<evidence type="ECO:0000313" key="19">
    <source>
        <dbReference type="Proteomes" id="UP000198824"/>
    </source>
</evidence>
<comment type="subcellular location">
    <subcellularLocation>
        <location evidence="2">Cell membrane</location>
        <topology evidence="2">Multi-pass membrane protein</topology>
    </subcellularLocation>
</comment>
<dbReference type="InterPro" id="IPR036641">
    <property type="entry name" value="HPT_dom_sf"/>
</dbReference>
<dbReference type="InterPro" id="IPR036890">
    <property type="entry name" value="HATPase_C_sf"/>
</dbReference>
<feature type="transmembrane region" description="Helical" evidence="14">
    <location>
        <begin position="122"/>
        <end position="144"/>
    </location>
</feature>
<dbReference type="InterPro" id="IPR004358">
    <property type="entry name" value="Sig_transdc_His_kin-like_C"/>
</dbReference>
<feature type="domain" description="HPt" evidence="17">
    <location>
        <begin position="719"/>
        <end position="812"/>
    </location>
</feature>
<dbReference type="InterPro" id="IPR003594">
    <property type="entry name" value="HATPase_dom"/>
</dbReference>
<dbReference type="SUPFAM" id="SSF47384">
    <property type="entry name" value="Homodimeric domain of signal transducing histidine kinase"/>
    <property type="match status" value="1"/>
</dbReference>